<protein>
    <recommendedName>
        <fullName evidence="3">Putative auto-transporter adhesin head GIN domain-containing protein</fullName>
    </recommendedName>
</protein>
<keyword evidence="1" id="KW-1133">Transmembrane helix</keyword>
<organism evidence="4 5">
    <name type="scientific">Achlya hypogyna</name>
    <name type="common">Oomycete</name>
    <name type="synonym">Protoachlya hypogyna</name>
    <dbReference type="NCBI Taxonomy" id="1202772"/>
    <lineage>
        <taxon>Eukaryota</taxon>
        <taxon>Sar</taxon>
        <taxon>Stramenopiles</taxon>
        <taxon>Oomycota</taxon>
        <taxon>Saprolegniomycetes</taxon>
        <taxon>Saprolegniales</taxon>
        <taxon>Achlyaceae</taxon>
        <taxon>Achlya</taxon>
    </lineage>
</organism>
<evidence type="ECO:0000313" key="4">
    <source>
        <dbReference type="EMBL" id="OQR94363.1"/>
    </source>
</evidence>
<dbReference type="InterPro" id="IPR021255">
    <property type="entry name" value="DUF2807"/>
</dbReference>
<dbReference type="OrthoDB" id="74343at2759"/>
<dbReference type="PANTHER" id="PTHR39200:SF1">
    <property type="entry name" value="AUTO-TRANSPORTER ADHESIN HEAD GIN DOMAIN-CONTAINING PROTEIN-RELATED"/>
    <property type="match status" value="1"/>
</dbReference>
<keyword evidence="2" id="KW-0732">Signal</keyword>
<keyword evidence="5" id="KW-1185">Reference proteome</keyword>
<proteinExistence type="predicted"/>
<reference evidence="4 5" key="1">
    <citation type="journal article" date="2014" name="Genome Biol. Evol.">
        <title>The secreted proteins of Achlya hypogyna and Thraustotheca clavata identify the ancestral oomycete secretome and reveal gene acquisitions by horizontal gene transfer.</title>
        <authorList>
            <person name="Misner I."/>
            <person name="Blouin N."/>
            <person name="Leonard G."/>
            <person name="Richards T.A."/>
            <person name="Lane C.E."/>
        </authorList>
    </citation>
    <scope>NUCLEOTIDE SEQUENCE [LARGE SCALE GENOMIC DNA]</scope>
    <source>
        <strain evidence="4 5">ATCC 48635</strain>
    </source>
</reference>
<keyword evidence="1" id="KW-0472">Membrane</keyword>
<sequence length="608" mass="63468">MAALSWLVAGIAVAAAATAPPSNCPSGLKEVSLLNSGASYCITGDPCSGNYRSDKVPTKTACPAEGQVSSKGDRLIIKPTCCAIINNATNVLGCVFEAAKYTCIAPSPAPIPTSQPLPAHNPNAAEVTLPTPVPTSSVPATTVPTTTPNATVVANTTIGVNSSAVAGTEVSVGTGTSVMDLTSAPLTTSEPLTASPSAVAILPVTASVATKAPLDGAFRKWNIEEDNLAAIVTDVPGRVFVSSWNRWLSLSAENRKPKYEYITAVVQISASSGGNATASQALIDMFTLVVDNSTIFVSFNASQKTLEGDVLVEIYLRSPVARIAMQGSAEAFLEAGVVLAGADVALSTTDGDLYVDLANVTNVSSLAVTANGIGSVQLLGKSLVRADSVALQTIGDGSIVAFLGTATVTEFSSHAVTRGDVHVYSQSLNISSLSSTVEGSGGIAFASGRGTCGSELVVISGVGNVETARILCVKAMIKIDYSGRGDAIVQASEQITTDVRGPGNVLYFNTTPAKYPAYKKHFYETHELEAQKLNESAVAWPSEHTPQSFQITVTEGGSWLSTVSVEDLDHIILMGCLFFLLLILLYILYRCYKRYKEDHSHGEYQPLQ</sequence>
<dbReference type="AlphaFoldDB" id="A0A1V9Z8P2"/>
<feature type="domain" description="Putative auto-transporter adhesin head GIN" evidence="3">
    <location>
        <begin position="416"/>
        <end position="509"/>
    </location>
</feature>
<dbReference type="PANTHER" id="PTHR39200">
    <property type="entry name" value="HYPOTHETICAL EXPORTED PROTEIN"/>
    <property type="match status" value="1"/>
</dbReference>
<dbReference type="Pfam" id="PF10988">
    <property type="entry name" value="DUF2807"/>
    <property type="match status" value="1"/>
</dbReference>
<accession>A0A1V9Z8P2</accession>
<feature type="transmembrane region" description="Helical" evidence="1">
    <location>
        <begin position="571"/>
        <end position="589"/>
    </location>
</feature>
<keyword evidence="1" id="KW-0812">Transmembrane</keyword>
<dbReference type="Proteomes" id="UP000243579">
    <property type="component" value="Unassembled WGS sequence"/>
</dbReference>
<evidence type="ECO:0000256" key="1">
    <source>
        <dbReference type="SAM" id="Phobius"/>
    </source>
</evidence>
<dbReference type="Gene3D" id="2.160.20.120">
    <property type="match status" value="1"/>
</dbReference>
<dbReference type="EMBL" id="JNBR01000366">
    <property type="protein sequence ID" value="OQR94363.1"/>
    <property type="molecule type" value="Genomic_DNA"/>
</dbReference>
<comment type="caution">
    <text evidence="4">The sequence shown here is derived from an EMBL/GenBank/DDBJ whole genome shotgun (WGS) entry which is preliminary data.</text>
</comment>
<gene>
    <name evidence="4" type="ORF">ACHHYP_01417</name>
</gene>
<feature type="signal peptide" evidence="2">
    <location>
        <begin position="1"/>
        <end position="16"/>
    </location>
</feature>
<evidence type="ECO:0000313" key="5">
    <source>
        <dbReference type="Proteomes" id="UP000243579"/>
    </source>
</evidence>
<evidence type="ECO:0000256" key="2">
    <source>
        <dbReference type="SAM" id="SignalP"/>
    </source>
</evidence>
<feature type="chain" id="PRO_5013184402" description="Putative auto-transporter adhesin head GIN domain-containing protein" evidence="2">
    <location>
        <begin position="17"/>
        <end position="608"/>
    </location>
</feature>
<name>A0A1V9Z8P2_ACHHY</name>
<evidence type="ECO:0000259" key="3">
    <source>
        <dbReference type="Pfam" id="PF10988"/>
    </source>
</evidence>